<evidence type="ECO:0000313" key="4">
    <source>
        <dbReference type="Proteomes" id="UP001595833"/>
    </source>
</evidence>
<dbReference type="RefSeq" id="WP_344035511.1">
    <property type="nucleotide sequence ID" value="NZ_BAAAKE010000003.1"/>
</dbReference>
<dbReference type="EMBL" id="JBHSJB010000042">
    <property type="protein sequence ID" value="MFC5059568.1"/>
    <property type="molecule type" value="Genomic_DNA"/>
</dbReference>
<dbReference type="Gene3D" id="1.10.10.10">
    <property type="entry name" value="Winged helix-like DNA-binding domain superfamily/Winged helix DNA-binding domain"/>
    <property type="match status" value="1"/>
</dbReference>
<proteinExistence type="inferred from homology"/>
<dbReference type="InterPro" id="IPR000600">
    <property type="entry name" value="ROK"/>
</dbReference>
<feature type="region of interest" description="Disordered" evidence="2">
    <location>
        <begin position="380"/>
        <end position="402"/>
    </location>
</feature>
<organism evidence="3 4">
    <name type="scientific">Saccharothrix xinjiangensis</name>
    <dbReference type="NCBI Taxonomy" id="204798"/>
    <lineage>
        <taxon>Bacteria</taxon>
        <taxon>Bacillati</taxon>
        <taxon>Actinomycetota</taxon>
        <taxon>Actinomycetes</taxon>
        <taxon>Pseudonocardiales</taxon>
        <taxon>Pseudonocardiaceae</taxon>
        <taxon>Saccharothrix</taxon>
    </lineage>
</organism>
<keyword evidence="4" id="KW-1185">Reference proteome</keyword>
<dbReference type="PANTHER" id="PTHR18964">
    <property type="entry name" value="ROK (REPRESSOR, ORF, KINASE) FAMILY"/>
    <property type="match status" value="1"/>
</dbReference>
<evidence type="ECO:0000256" key="2">
    <source>
        <dbReference type="SAM" id="MobiDB-lite"/>
    </source>
</evidence>
<evidence type="ECO:0000256" key="1">
    <source>
        <dbReference type="ARBA" id="ARBA00006479"/>
    </source>
</evidence>
<dbReference type="Pfam" id="PF00480">
    <property type="entry name" value="ROK"/>
    <property type="match status" value="1"/>
</dbReference>
<dbReference type="SUPFAM" id="SSF53067">
    <property type="entry name" value="Actin-like ATPase domain"/>
    <property type="match status" value="1"/>
</dbReference>
<accession>A0ABV9YD68</accession>
<comment type="caution">
    <text evidence="3">The sequence shown here is derived from an EMBL/GenBank/DDBJ whole genome shotgun (WGS) entry which is preliminary data.</text>
</comment>
<dbReference type="InterPro" id="IPR036390">
    <property type="entry name" value="WH_DNA-bd_sf"/>
</dbReference>
<sequence>MQAQTETRREANLALLVRTLRAHGPVSRAQLAARSGLSKATLSPLLADLDHRGLTETAGTTTTQGRPGGLVQLRPGAVCGIGLDIRPGSVGATITDLTGEVHLRRGRTCDTTAPEHALDQLADLVRQALDDVADAGWTGVAVAVPGRADHRAGTVTATALRWREVAVVDGLAARTGLPIARLEVDNEAHLAARAEHDADPVDDLVYLHGDHEVEAGVIANGALVRGADNRAGGIGHMVLDHFGPHCGCGKRGCWNTQVGLDAFLHACAPRHDQVHDPHLSRGERMRIVRTRAEGGDARTIDALHRTAAHLTTGLSALATLLNPRRIVLGGYFAALQDWLVAPQRQEGATITASALGFTAGARGAALAALRRVLDDPTVVPVKENDAPDGVDHEGTRQGGTPA</sequence>
<dbReference type="InterPro" id="IPR036388">
    <property type="entry name" value="WH-like_DNA-bd_sf"/>
</dbReference>
<dbReference type="InterPro" id="IPR043129">
    <property type="entry name" value="ATPase_NBD"/>
</dbReference>
<name>A0ABV9YD68_9PSEU</name>
<feature type="compositionally biased region" description="Basic and acidic residues" evidence="2">
    <location>
        <begin position="382"/>
        <end position="395"/>
    </location>
</feature>
<comment type="similarity">
    <text evidence="1">Belongs to the ROK (NagC/XylR) family.</text>
</comment>
<evidence type="ECO:0000313" key="3">
    <source>
        <dbReference type="EMBL" id="MFC5059568.1"/>
    </source>
</evidence>
<gene>
    <name evidence="3" type="ORF">ACFPFM_38130</name>
</gene>
<dbReference type="SUPFAM" id="SSF46785">
    <property type="entry name" value="Winged helix' DNA-binding domain"/>
    <property type="match status" value="1"/>
</dbReference>
<protein>
    <submittedName>
        <fullName evidence="3">ROK family transcriptional regulator</fullName>
    </submittedName>
</protein>
<dbReference type="PANTHER" id="PTHR18964:SF149">
    <property type="entry name" value="BIFUNCTIONAL UDP-N-ACETYLGLUCOSAMINE 2-EPIMERASE_N-ACETYLMANNOSAMINE KINASE"/>
    <property type="match status" value="1"/>
</dbReference>
<dbReference type="Gene3D" id="3.30.420.40">
    <property type="match status" value="2"/>
</dbReference>
<dbReference type="Proteomes" id="UP001595833">
    <property type="component" value="Unassembled WGS sequence"/>
</dbReference>
<reference evidence="4" key="1">
    <citation type="journal article" date="2019" name="Int. J. Syst. Evol. Microbiol.">
        <title>The Global Catalogue of Microorganisms (GCM) 10K type strain sequencing project: providing services to taxonomists for standard genome sequencing and annotation.</title>
        <authorList>
            <consortium name="The Broad Institute Genomics Platform"/>
            <consortium name="The Broad Institute Genome Sequencing Center for Infectious Disease"/>
            <person name="Wu L."/>
            <person name="Ma J."/>
        </authorList>
    </citation>
    <scope>NUCLEOTIDE SEQUENCE [LARGE SCALE GENOMIC DNA]</scope>
    <source>
        <strain evidence="4">KCTC 12848</strain>
    </source>
</reference>